<evidence type="ECO:0000313" key="1">
    <source>
        <dbReference type="EMBL" id="DAE10107.1"/>
    </source>
</evidence>
<sequence>MYKISDSFKQFAKKNSRYVDIKCNIDGIDYTDITEFNIIKSVSSEDEFQFGILVASRLNIKIRKAKNIASHSLCVPSVRFSTDLGKTYSEWLTLGHFYVDNRYYNDGIVSITAYDKVINLDNIYDSKLTYPATFKDILDEIANTRGFVYDIELDDIKIEVKPIDYTEREMIQYCASCHSASAFFDNDGVLKFNDFTVQDESIDILNATVQSIDDQAYTIRKIDCVKNKDITYMIGESEGDYSTISFINPFMTKDQFEKRYAKFIGFKYYKSTIEKTSFGYYEVADSMKCFDTSELSNIATIIISNIEYSFSSNGLFKEVINSVSRNPSDTDYTKTSDLESIIRNETEQLQDAVYWFENSDVLKIANENVEIIRIRFTAKSSCTPLFNANIIFKIDTEGLLEFEYIIDNIPYRVEPKQSVVVGYHTIHLFLPIYQIDGNQSHDIVVYVRSSNAKGTINKNQIQATINGQGLETIKDTWDGTIQIITEVNPITISNTSQKNISIGKIGTSMSFDCKEPSGFNLVSEVQPISINSIRPIIKIKGIEAGIGYSKMIVDEQIKLNSLTKQNFIYDIKYVLFNNDVSLVTDYIFDETNQIEIDQGKLQELSIDIEQFKNIENITLEVK</sequence>
<name>A0A8S5PUB8_9CAUD</name>
<dbReference type="EMBL" id="BK015503">
    <property type="protein sequence ID" value="DAE10107.1"/>
    <property type="molecule type" value="Genomic_DNA"/>
</dbReference>
<reference evidence="1" key="1">
    <citation type="journal article" date="2021" name="Proc. Natl. Acad. Sci. U.S.A.">
        <title>A Catalog of Tens of Thousands of Viruses from Human Metagenomes Reveals Hidden Associations with Chronic Diseases.</title>
        <authorList>
            <person name="Tisza M.J."/>
            <person name="Buck C.B."/>
        </authorList>
    </citation>
    <scope>NUCLEOTIDE SEQUENCE</scope>
    <source>
        <strain evidence="1">CtGuJ10</strain>
    </source>
</reference>
<accession>A0A8S5PUB8</accession>
<protein>
    <submittedName>
        <fullName evidence="1">Minor structural protein</fullName>
    </submittedName>
</protein>
<dbReference type="SUPFAM" id="SSF69279">
    <property type="entry name" value="Phage tail proteins"/>
    <property type="match status" value="1"/>
</dbReference>
<organism evidence="1">
    <name type="scientific">Siphoviridae sp. ctGuJ10</name>
    <dbReference type="NCBI Taxonomy" id="2825418"/>
    <lineage>
        <taxon>Viruses</taxon>
        <taxon>Duplodnaviria</taxon>
        <taxon>Heunggongvirae</taxon>
        <taxon>Uroviricota</taxon>
        <taxon>Caudoviricetes</taxon>
    </lineage>
</organism>
<proteinExistence type="predicted"/>